<dbReference type="STRING" id="877500.GCA_000935065_01334"/>
<feature type="transmembrane region" description="Helical" evidence="6">
    <location>
        <begin position="331"/>
        <end position="350"/>
    </location>
</feature>
<feature type="transmembrane region" description="Helical" evidence="6">
    <location>
        <begin position="563"/>
        <end position="581"/>
    </location>
</feature>
<name>A0A4Q0Y268_9BACT</name>
<feature type="transmembrane region" description="Helical" evidence="6">
    <location>
        <begin position="26"/>
        <end position="46"/>
    </location>
</feature>
<keyword evidence="10" id="KW-1185">Reference proteome</keyword>
<feature type="transmembrane region" description="Helical" evidence="6">
    <location>
        <begin position="231"/>
        <end position="253"/>
    </location>
</feature>
<dbReference type="Pfam" id="PF00662">
    <property type="entry name" value="Proton_antipo_N"/>
    <property type="match status" value="1"/>
</dbReference>
<comment type="subcellular location">
    <subcellularLocation>
        <location evidence="1">Endomembrane system</location>
        <topology evidence="1">Multi-pass membrane protein</topology>
    </subcellularLocation>
    <subcellularLocation>
        <location evidence="5">Membrane</location>
        <topology evidence="5">Multi-pass membrane protein</topology>
    </subcellularLocation>
</comment>
<evidence type="ECO:0000256" key="6">
    <source>
        <dbReference type="SAM" id="Phobius"/>
    </source>
</evidence>
<feature type="transmembrane region" description="Helical" evidence="6">
    <location>
        <begin position="206"/>
        <end position="225"/>
    </location>
</feature>
<feature type="transmembrane region" description="Helical" evidence="6">
    <location>
        <begin position="116"/>
        <end position="137"/>
    </location>
</feature>
<evidence type="ECO:0000256" key="2">
    <source>
        <dbReference type="ARBA" id="ARBA00022692"/>
    </source>
</evidence>
<dbReference type="InterPro" id="IPR050616">
    <property type="entry name" value="CPA3_Na-H_Antiporter_A"/>
</dbReference>
<organism evidence="9 10">
    <name type="scientific">Halarcobacter anaerophilus</name>
    <dbReference type="NCBI Taxonomy" id="877500"/>
    <lineage>
        <taxon>Bacteria</taxon>
        <taxon>Pseudomonadati</taxon>
        <taxon>Campylobacterota</taxon>
        <taxon>Epsilonproteobacteria</taxon>
        <taxon>Campylobacterales</taxon>
        <taxon>Arcobacteraceae</taxon>
        <taxon>Halarcobacter</taxon>
    </lineage>
</organism>
<evidence type="ECO:0000256" key="1">
    <source>
        <dbReference type="ARBA" id="ARBA00004127"/>
    </source>
</evidence>
<evidence type="ECO:0000313" key="10">
    <source>
        <dbReference type="Proteomes" id="UP000290191"/>
    </source>
</evidence>
<feature type="transmembrane region" description="Helical" evidence="6">
    <location>
        <begin position="84"/>
        <end position="104"/>
    </location>
</feature>
<keyword evidence="4 6" id="KW-0472">Membrane</keyword>
<evidence type="ECO:0000259" key="7">
    <source>
        <dbReference type="Pfam" id="PF00361"/>
    </source>
</evidence>
<dbReference type="EMBL" id="PDKO01000002">
    <property type="protein sequence ID" value="RXJ64216.1"/>
    <property type="molecule type" value="Genomic_DNA"/>
</dbReference>
<accession>A0A4Q0Y268</accession>
<dbReference type="PANTHER" id="PTHR43373">
    <property type="entry name" value="NA(+)/H(+) ANTIPORTER SUBUNIT"/>
    <property type="match status" value="1"/>
</dbReference>
<feature type="transmembrane region" description="Helical" evidence="6">
    <location>
        <begin position="509"/>
        <end position="526"/>
    </location>
</feature>
<dbReference type="InterPro" id="IPR001516">
    <property type="entry name" value="Proton_antipo_N"/>
</dbReference>
<dbReference type="PANTHER" id="PTHR43373:SF1">
    <property type="entry name" value="NA(+)_H(+) ANTIPORTER SUBUNIT A"/>
    <property type="match status" value="1"/>
</dbReference>
<dbReference type="PRINTS" id="PR01434">
    <property type="entry name" value="NADHDHGNASE5"/>
</dbReference>
<dbReference type="OrthoDB" id="9811798at2"/>
<feature type="domain" description="NADH-Ubiquinone oxidoreductase (complex I) chain 5 N-terminal" evidence="8">
    <location>
        <begin position="112"/>
        <end position="144"/>
    </location>
</feature>
<dbReference type="InterPro" id="IPR001750">
    <property type="entry name" value="ND/Mrp_TM"/>
</dbReference>
<feature type="transmembrane region" description="Helical" evidence="6">
    <location>
        <begin position="58"/>
        <end position="78"/>
    </location>
</feature>
<gene>
    <name evidence="9" type="ORF">CRV06_04600</name>
</gene>
<keyword evidence="3 6" id="KW-1133">Transmembrane helix</keyword>
<feature type="transmembrane region" description="Helical" evidence="6">
    <location>
        <begin position="157"/>
        <end position="185"/>
    </location>
</feature>
<reference evidence="9 10" key="1">
    <citation type="submission" date="2017-10" db="EMBL/GenBank/DDBJ databases">
        <title>Genomics of the genus Arcobacter.</title>
        <authorList>
            <person name="Perez-Cataluna A."/>
            <person name="Figueras M.J."/>
        </authorList>
    </citation>
    <scope>NUCLEOTIDE SEQUENCE [LARGE SCALE GENOMIC DNA]</scope>
    <source>
        <strain evidence="9 10">DSM 24636</strain>
    </source>
</reference>
<feature type="transmembrane region" description="Helical" evidence="6">
    <location>
        <begin position="438"/>
        <end position="458"/>
    </location>
</feature>
<dbReference type="GO" id="GO:0016020">
    <property type="term" value="C:membrane"/>
    <property type="evidence" value="ECO:0007669"/>
    <property type="project" value="UniProtKB-SubCell"/>
</dbReference>
<feature type="transmembrane region" description="Helical" evidence="6">
    <location>
        <begin position="400"/>
        <end position="426"/>
    </location>
</feature>
<dbReference type="RefSeq" id="WP_129081528.1">
    <property type="nucleotide sequence ID" value="NZ_CP041070.1"/>
</dbReference>
<protein>
    <submittedName>
        <fullName evidence="9">Pesticidal protein Cry5Ba</fullName>
    </submittedName>
</protein>
<evidence type="ECO:0000256" key="5">
    <source>
        <dbReference type="RuleBase" id="RU000320"/>
    </source>
</evidence>
<feature type="transmembrane region" description="Helical" evidence="6">
    <location>
        <begin position="297"/>
        <end position="319"/>
    </location>
</feature>
<dbReference type="Pfam" id="PF00361">
    <property type="entry name" value="Proton_antipo_M"/>
    <property type="match status" value="1"/>
</dbReference>
<sequence length="582" mass="66394">MYMLILYILLPLFVSASVLSNNKKIIYTFSAISAIVLSAVSLYLLSIDAVVQFSINSTLHYIIISLDTLLLLYFAYIGFKFKSLKVLCLALIQLFLFTYGETFLENEIFSDFYADKLSFFMLLVINLVGSIIAIYALKYIEYEDCSQERKTFFLSYLWFFIFIMNMVVISNSFMLFFFFFELTTLSSYLLIRFREDEISINNSLRALWINQIGGVFILFAVIIAIHTNSSIYFTNINNNAVLITIFLAFAAFVKGASKPFESWLLGAMVAPTPVSAILHSATMVKIAPFLILKISYAFSPLISFLISCFAMLVFVVVSLQSLGKDNFKEILAYSTIALLALMVSIAAIGTKEAFTITLYLIFFHAVSKALLFMIAGILEKEFHIKSIEDFTLLFEKAPKLTIFILLAFASITLPPFGLFFAKLFSIEYLSFLIKQNPFYLLVVISLVIGSSILVLLYFKVASKLIDRSSTEHEVLEHKIPKEFTFTSYILFFIALVSLLVIVYSKLSLIMFTIIILLLFFAFFIFLKKAKFKGIDRVKEYSCGEKYTHNVGVFYYDFDKYKTILQNSFIFMLFAIVILGLAL</sequence>
<dbReference type="Proteomes" id="UP000290191">
    <property type="component" value="Unassembled WGS sequence"/>
</dbReference>
<evidence type="ECO:0000256" key="3">
    <source>
        <dbReference type="ARBA" id="ARBA00022989"/>
    </source>
</evidence>
<comment type="caution">
    <text evidence="9">The sequence shown here is derived from an EMBL/GenBank/DDBJ whole genome shotgun (WGS) entry which is preliminary data.</text>
</comment>
<evidence type="ECO:0000313" key="9">
    <source>
        <dbReference type="EMBL" id="RXJ64216.1"/>
    </source>
</evidence>
<feature type="transmembrane region" description="Helical" evidence="6">
    <location>
        <begin position="265"/>
        <end position="291"/>
    </location>
</feature>
<evidence type="ECO:0000256" key="4">
    <source>
        <dbReference type="ARBA" id="ARBA00023136"/>
    </source>
</evidence>
<feature type="transmembrane region" description="Helical" evidence="6">
    <location>
        <begin position="485"/>
        <end position="503"/>
    </location>
</feature>
<keyword evidence="2 5" id="KW-0812">Transmembrane</keyword>
<dbReference type="GO" id="GO:0012505">
    <property type="term" value="C:endomembrane system"/>
    <property type="evidence" value="ECO:0007669"/>
    <property type="project" value="UniProtKB-SubCell"/>
</dbReference>
<feature type="transmembrane region" description="Helical" evidence="6">
    <location>
        <begin position="356"/>
        <end position="379"/>
    </location>
</feature>
<proteinExistence type="predicted"/>
<dbReference type="AlphaFoldDB" id="A0A4Q0Y268"/>
<evidence type="ECO:0000259" key="8">
    <source>
        <dbReference type="Pfam" id="PF00662"/>
    </source>
</evidence>
<feature type="domain" description="NADH:quinone oxidoreductase/Mrp antiporter transmembrane" evidence="7">
    <location>
        <begin position="170"/>
        <end position="448"/>
    </location>
</feature>